<protein>
    <submittedName>
        <fullName evidence="2">RNA-directed DNA polymerase, eukaryota</fullName>
    </submittedName>
</protein>
<feature type="region of interest" description="Disordered" evidence="1">
    <location>
        <begin position="319"/>
        <end position="343"/>
    </location>
</feature>
<reference evidence="2" key="1">
    <citation type="journal article" date="2022" name="Int. J. Mol. Sci.">
        <title>Draft Genome of Tanacetum Coccineum: Genomic Comparison of Closely Related Tanacetum-Family Plants.</title>
        <authorList>
            <person name="Yamashiro T."/>
            <person name="Shiraishi A."/>
            <person name="Nakayama K."/>
            <person name="Satake H."/>
        </authorList>
    </citation>
    <scope>NUCLEOTIDE SEQUENCE</scope>
</reference>
<evidence type="ECO:0000313" key="2">
    <source>
        <dbReference type="EMBL" id="GJT58235.1"/>
    </source>
</evidence>
<dbReference type="SUPFAM" id="SSF54928">
    <property type="entry name" value="RNA-binding domain, RBD"/>
    <property type="match status" value="1"/>
</dbReference>
<organism evidence="2 3">
    <name type="scientific">Tanacetum coccineum</name>
    <dbReference type="NCBI Taxonomy" id="301880"/>
    <lineage>
        <taxon>Eukaryota</taxon>
        <taxon>Viridiplantae</taxon>
        <taxon>Streptophyta</taxon>
        <taxon>Embryophyta</taxon>
        <taxon>Tracheophyta</taxon>
        <taxon>Spermatophyta</taxon>
        <taxon>Magnoliopsida</taxon>
        <taxon>eudicotyledons</taxon>
        <taxon>Gunneridae</taxon>
        <taxon>Pentapetalae</taxon>
        <taxon>asterids</taxon>
        <taxon>campanulids</taxon>
        <taxon>Asterales</taxon>
        <taxon>Asteraceae</taxon>
        <taxon>Asteroideae</taxon>
        <taxon>Anthemideae</taxon>
        <taxon>Anthemidinae</taxon>
        <taxon>Tanacetum</taxon>
    </lineage>
</organism>
<dbReference type="SUPFAM" id="SSF56219">
    <property type="entry name" value="DNase I-like"/>
    <property type="match status" value="1"/>
</dbReference>
<feature type="compositionally biased region" description="Basic and acidic residues" evidence="1">
    <location>
        <begin position="409"/>
        <end position="419"/>
    </location>
</feature>
<dbReference type="EMBL" id="BQNB010017000">
    <property type="protein sequence ID" value="GJT58235.1"/>
    <property type="molecule type" value="Genomic_DNA"/>
</dbReference>
<sequence>MDPNCCFIPFAATIVIGLRLSILIDPYYLRDLEVCQGYGSVVDVYIPNRKSKTEKRFAFVRFIKVDNVDRLVGNLCTLWIGRMHLHANVVRFERPPIHSSRPFNTTRPAVNGVSSFASVLKGNPNNFNHISSSPAMVLDDECVVKRDLDNFVMGEVKDFSSINNLRVLLLNEGFQQVKLAYLGGLWVMIELASVKTKMRFMKHVGIASWFSQLCNAQLDFVSRERIVWIDIEGVPLHAWSRPTFTKIGSRWGEVLELEDSKEDCFARKRICIKTKQEDNILEKFKIIVRGKIFVLRAKELFVWSPTFKDNKDVEYCSEDDSVKGVEENNVDTSKQVNMDDESDVEGVSETYFGDQVDSSGHEQAQNLSSNEKEISSDPFNLYDLLNKRGKGEANSGLDSSIPFPPGFTPEREYSHKDAQEAQGTKNSMSQCRSEGLSSRVLEDAQPLNEHVSPGVGHKYKKGGSILEVLDDMIKVGQTMRFAMEGCMNDMERIIGSQGVHEETKLDRISDMDVKVLWGNYKFEHIIREAVGNSDGILCAWDPSIFRKDLSLANVLYGAIFRLLSVVEMVMGDFNKVRCMEDRLGSVFNVQSANEFNSFISNSGLVKIQLEGYSFTWSHQSAKKMSKLDRFLVTDGLLSLFPHLSGICLDRHLSDHRPILLREVVTDYGPYPFRWAIEGDENSKFFHGIINRKRENLASKGVMVDGEWVDDPCRVKKEFRLHFANRFRVPAANRCKLNYTFPNRLNSDKVDVLESPISRDEVRNAVWGYGENKSPGPDGCTFEFFRKF</sequence>
<reference evidence="2" key="2">
    <citation type="submission" date="2022-01" db="EMBL/GenBank/DDBJ databases">
        <authorList>
            <person name="Yamashiro T."/>
            <person name="Shiraishi A."/>
            <person name="Satake H."/>
            <person name="Nakayama K."/>
        </authorList>
    </citation>
    <scope>NUCLEOTIDE SEQUENCE</scope>
</reference>
<dbReference type="GO" id="GO:0003964">
    <property type="term" value="F:RNA-directed DNA polymerase activity"/>
    <property type="evidence" value="ECO:0007669"/>
    <property type="project" value="UniProtKB-KW"/>
</dbReference>
<dbReference type="Proteomes" id="UP001151760">
    <property type="component" value="Unassembled WGS sequence"/>
</dbReference>
<dbReference type="PANTHER" id="PTHR33710:SF64">
    <property type="entry name" value="ENDONUCLEASE_EXONUCLEASE_PHOSPHATASE DOMAIN-CONTAINING PROTEIN"/>
    <property type="match status" value="1"/>
</dbReference>
<dbReference type="PANTHER" id="PTHR33710">
    <property type="entry name" value="BNAC02G09200D PROTEIN"/>
    <property type="match status" value="1"/>
</dbReference>
<evidence type="ECO:0000313" key="3">
    <source>
        <dbReference type="Proteomes" id="UP001151760"/>
    </source>
</evidence>
<dbReference type="Gene3D" id="3.60.10.10">
    <property type="entry name" value="Endonuclease/exonuclease/phosphatase"/>
    <property type="match status" value="1"/>
</dbReference>
<dbReference type="InterPro" id="IPR036691">
    <property type="entry name" value="Endo/exonu/phosph_ase_sf"/>
</dbReference>
<keyword evidence="2" id="KW-0695">RNA-directed DNA polymerase</keyword>
<keyword evidence="3" id="KW-1185">Reference proteome</keyword>
<comment type="caution">
    <text evidence="2">The sequence shown here is derived from an EMBL/GenBank/DDBJ whole genome shotgun (WGS) entry which is preliminary data.</text>
</comment>
<keyword evidence="2" id="KW-0808">Transferase</keyword>
<gene>
    <name evidence="2" type="ORF">Tco_0993289</name>
</gene>
<feature type="region of interest" description="Disordered" evidence="1">
    <location>
        <begin position="392"/>
        <end position="429"/>
    </location>
</feature>
<keyword evidence="2" id="KW-0548">Nucleotidyltransferase</keyword>
<evidence type="ECO:0000256" key="1">
    <source>
        <dbReference type="SAM" id="MobiDB-lite"/>
    </source>
</evidence>
<name>A0ABQ5F4V7_9ASTR</name>
<dbReference type="InterPro" id="IPR035979">
    <property type="entry name" value="RBD_domain_sf"/>
</dbReference>
<accession>A0ABQ5F4V7</accession>
<proteinExistence type="predicted"/>